<keyword evidence="3" id="KW-0238">DNA-binding</keyword>
<keyword evidence="1" id="KW-0175">Coiled coil</keyword>
<evidence type="ECO:0000259" key="2">
    <source>
        <dbReference type="Pfam" id="PF11740"/>
    </source>
</evidence>
<dbReference type="AlphaFoldDB" id="A0A9E4K2C6"/>
<accession>A0A9E4K2C6</accession>
<dbReference type="EMBL" id="JAEPDI010000001">
    <property type="protein sequence ID" value="MCG7937500.1"/>
    <property type="molecule type" value="Genomic_DNA"/>
</dbReference>
<comment type="caution">
    <text evidence="3">The sequence shown here is derived from an EMBL/GenBank/DDBJ whole genome shotgun (WGS) entry which is preliminary data.</text>
</comment>
<evidence type="ECO:0000313" key="4">
    <source>
        <dbReference type="Proteomes" id="UP000886687"/>
    </source>
</evidence>
<dbReference type="Pfam" id="PF11740">
    <property type="entry name" value="KfrA_N"/>
    <property type="match status" value="1"/>
</dbReference>
<organism evidence="3 4">
    <name type="scientific">Candidatus Thiodiazotropha lotti</name>
    <dbReference type="NCBI Taxonomy" id="2792787"/>
    <lineage>
        <taxon>Bacteria</taxon>
        <taxon>Pseudomonadati</taxon>
        <taxon>Pseudomonadota</taxon>
        <taxon>Gammaproteobacteria</taxon>
        <taxon>Chromatiales</taxon>
        <taxon>Sedimenticolaceae</taxon>
        <taxon>Candidatus Thiodiazotropha</taxon>
    </lineage>
</organism>
<dbReference type="InterPro" id="IPR021104">
    <property type="entry name" value="KfrA_DNA-bd_N"/>
</dbReference>
<reference evidence="3" key="1">
    <citation type="journal article" date="2021" name="Proc. Natl. Acad. Sci. U.S.A.">
        <title>Global biogeography of chemosynthetic symbionts reveals both localized and globally distributed symbiont groups. .</title>
        <authorList>
            <person name="Osvatic J.T."/>
            <person name="Wilkins L.G.E."/>
            <person name="Leibrecht L."/>
            <person name="Leray M."/>
            <person name="Zauner S."/>
            <person name="Polzin J."/>
            <person name="Camacho Y."/>
            <person name="Gros O."/>
            <person name="van Gils J.A."/>
            <person name="Eisen J.A."/>
            <person name="Petersen J.M."/>
            <person name="Yuen B."/>
        </authorList>
    </citation>
    <scope>NUCLEOTIDE SEQUENCE</scope>
    <source>
        <strain evidence="3">MAGL173</strain>
    </source>
</reference>
<name>A0A9E4K2C6_9GAMM</name>
<evidence type="ECO:0000256" key="1">
    <source>
        <dbReference type="SAM" id="Coils"/>
    </source>
</evidence>
<protein>
    <submittedName>
        <fullName evidence="3">DNA-binding protein</fullName>
    </submittedName>
</protein>
<proteinExistence type="predicted"/>
<evidence type="ECO:0000313" key="3">
    <source>
        <dbReference type="EMBL" id="MCG7937500.1"/>
    </source>
</evidence>
<dbReference type="Proteomes" id="UP000886687">
    <property type="component" value="Unassembled WGS sequence"/>
</dbReference>
<dbReference type="Gene3D" id="1.20.5.1160">
    <property type="entry name" value="Vasodilator-stimulated phosphoprotein"/>
    <property type="match status" value="1"/>
</dbReference>
<feature type="coiled-coil region" evidence="1">
    <location>
        <begin position="100"/>
        <end position="332"/>
    </location>
</feature>
<dbReference type="GO" id="GO:0003677">
    <property type="term" value="F:DNA binding"/>
    <property type="evidence" value="ECO:0007669"/>
    <property type="project" value="UniProtKB-KW"/>
</dbReference>
<sequence length="341" mass="38716">MHPVPETQTDTLKTADQVTLAAHKLLRQGQGQAITQRKIYEAIGNRGSMKTIQQALGDFWADLGTHLQQLEYLQSFPSEALNPLLEAFAGIRAQAEARARSDYEAEIQTARTAIETAETERSAALEALDAAKSEIQTLKHQLEQLIEKRDGLQQRLASETDRRQVLEAQIPTLREETRVRLEQAESQIQRAQIALHKEEERHQATEHRLTTLYDQERTARAEERTQALKAQERLQEKLETINKAYLAAKQAGAERASELSQEVARRVGQVEQLQTQLEKGQAEQAELATTLVMEQTERRHDQVRIHELEQTCATLEKTAEQQAQTIEQLNQQLATPAKKDR</sequence>
<gene>
    <name evidence="3" type="ORF">JAZ04_01395</name>
</gene>
<feature type="domain" description="KfrA N-terminal DNA-binding" evidence="2">
    <location>
        <begin position="14"/>
        <end position="134"/>
    </location>
</feature>